<comment type="caution">
    <text evidence="2">The sequence shown here is derived from an EMBL/GenBank/DDBJ whole genome shotgun (WGS) entry which is preliminary data.</text>
</comment>
<keyword evidence="3" id="KW-1185">Reference proteome</keyword>
<dbReference type="Gene3D" id="2.60.40.3650">
    <property type="match status" value="1"/>
</dbReference>
<evidence type="ECO:0000313" key="3">
    <source>
        <dbReference type="Proteomes" id="UP001170954"/>
    </source>
</evidence>
<organism evidence="2 3">
    <name type="scientific">Sphingobacterium hotanense</name>
    <dbReference type="NCBI Taxonomy" id="649196"/>
    <lineage>
        <taxon>Bacteria</taxon>
        <taxon>Pseudomonadati</taxon>
        <taxon>Bacteroidota</taxon>
        <taxon>Sphingobacteriia</taxon>
        <taxon>Sphingobacteriales</taxon>
        <taxon>Sphingobacteriaceae</taxon>
        <taxon>Sphingobacterium</taxon>
    </lineage>
</organism>
<proteinExistence type="predicted"/>
<dbReference type="Pfam" id="PF13180">
    <property type="entry name" value="PDZ_2"/>
    <property type="match status" value="1"/>
</dbReference>
<dbReference type="InterPro" id="IPR027268">
    <property type="entry name" value="Peptidase_M4/M1_CTD_sf"/>
</dbReference>
<dbReference type="InterPro" id="IPR001478">
    <property type="entry name" value="PDZ"/>
</dbReference>
<dbReference type="Proteomes" id="UP001170954">
    <property type="component" value="Unassembled WGS sequence"/>
</dbReference>
<evidence type="ECO:0000313" key="2">
    <source>
        <dbReference type="EMBL" id="MDM1049170.1"/>
    </source>
</evidence>
<dbReference type="Gene3D" id="2.30.42.10">
    <property type="match status" value="1"/>
</dbReference>
<reference evidence="2" key="1">
    <citation type="submission" date="2020-06" db="EMBL/GenBank/DDBJ databases">
        <authorList>
            <person name="Dong N."/>
        </authorList>
    </citation>
    <scope>NUCLEOTIDE SEQUENCE</scope>
    <source>
        <strain evidence="2">R1692</strain>
    </source>
</reference>
<accession>A0ABT7NPQ2</accession>
<dbReference type="SUPFAM" id="SSF55486">
    <property type="entry name" value="Metalloproteases ('zincins'), catalytic domain"/>
    <property type="match status" value="1"/>
</dbReference>
<dbReference type="Pfam" id="PF17899">
    <property type="entry name" value="Peptidase_M61_N"/>
    <property type="match status" value="1"/>
</dbReference>
<dbReference type="InterPro" id="IPR040756">
    <property type="entry name" value="Peptidase_M61_N"/>
</dbReference>
<dbReference type="Pfam" id="PF05299">
    <property type="entry name" value="Peptidase_M61"/>
    <property type="match status" value="1"/>
</dbReference>
<dbReference type="EMBL" id="JACAGK010000039">
    <property type="protein sequence ID" value="MDM1049170.1"/>
    <property type="molecule type" value="Genomic_DNA"/>
</dbReference>
<evidence type="ECO:0000259" key="1">
    <source>
        <dbReference type="SMART" id="SM00228"/>
    </source>
</evidence>
<name>A0ABT7NPQ2_9SPHI</name>
<gene>
    <name evidence="2" type="ORF">HX018_13080</name>
</gene>
<dbReference type="SMART" id="SM00228">
    <property type="entry name" value="PDZ"/>
    <property type="match status" value="1"/>
</dbReference>
<reference evidence="2" key="2">
    <citation type="journal article" date="2022" name="Sci. Total Environ.">
        <title>Prevalence, transmission, and molecular epidemiology of tet(X)-positive bacteria among humans, animals, and environmental niches in China: An epidemiological, and genomic-based study.</title>
        <authorList>
            <person name="Dong N."/>
            <person name="Zeng Y."/>
            <person name="Cai C."/>
            <person name="Sun C."/>
            <person name="Lu J."/>
            <person name="Liu C."/>
            <person name="Zhou H."/>
            <person name="Sun Q."/>
            <person name="Shu L."/>
            <person name="Wang H."/>
            <person name="Wang Y."/>
            <person name="Wang S."/>
            <person name="Wu C."/>
            <person name="Chan E.W."/>
            <person name="Chen G."/>
            <person name="Shen Z."/>
            <person name="Chen S."/>
            <person name="Zhang R."/>
        </authorList>
    </citation>
    <scope>NUCLEOTIDE SEQUENCE</scope>
    <source>
        <strain evidence="2">R1692</strain>
    </source>
</reference>
<feature type="domain" description="PDZ" evidence="1">
    <location>
        <begin position="467"/>
        <end position="538"/>
    </location>
</feature>
<protein>
    <submittedName>
        <fullName evidence="2">M61 family metallopeptidase</fullName>
    </submittedName>
</protein>
<dbReference type="InterPro" id="IPR024191">
    <property type="entry name" value="Peptidase_M61"/>
</dbReference>
<dbReference type="PIRSF" id="PIRSF016493">
    <property type="entry name" value="Glycyl_aminpptds"/>
    <property type="match status" value="1"/>
</dbReference>
<dbReference type="SUPFAM" id="SSF50156">
    <property type="entry name" value="PDZ domain-like"/>
    <property type="match status" value="1"/>
</dbReference>
<dbReference type="InterPro" id="IPR007963">
    <property type="entry name" value="Peptidase_M61_catalytic"/>
</dbReference>
<sequence length="582" mass="66398">MNSSIDFQISFIEPQAHYVEMEMYIQGFANTFLDIKMPVWTPGSYLVREFSKNIEQVSAVKDNAEDLKIYKVSKNTWRIDNPSDSVMIKYRIYSFEKSVRTNFVDAEHAFLSPAGTFFYVAGHLNHDATVRVNLPSYWSKISTGLPKVDNEENTFYAENFDILFDSPLEIGNQDIWSFEAAGIPHEFAMVGVGSYDKDMLSYDIKKIVEEETKLWGSNPNDRYVFITHNYQSAHGGLEHLNSTVLASGRNAYSNAIGYTNFLSLVAHEYFHLWHVKRLRPKTLGPFNYEEENYTHLLWIFEGFTAYYDNLITRRCGFRDEVDYLQALVSEFNMVLNKPGHLVQSVGLSSFDTWIKQYRPDENSQNSSISYYNKGAMLACMLDISILAQTNGEKRLDQVLQAAYKQFYLIDGRGIEEAEFRKLAEEVTGTSLGEIFDAAHTCEELDYNAYFNLVGYQFIDQNKANIVPSLGIKVSHHDGRTVIKNIDRHSSAWEFGLNVDDEIVAVNGTRIDPQGRELDLAISSSAIGTTLNIMIAREGLIREIPVTLKVSDRVSYYIERNPEATAEQRVLGDIWLSLAPTNQ</sequence>
<dbReference type="RefSeq" id="WP_286651688.1">
    <property type="nucleotide sequence ID" value="NZ_JACAGK010000039.1"/>
</dbReference>
<dbReference type="Gene3D" id="1.10.390.10">
    <property type="entry name" value="Neutral Protease Domain 2"/>
    <property type="match status" value="1"/>
</dbReference>
<dbReference type="InterPro" id="IPR036034">
    <property type="entry name" value="PDZ_sf"/>
</dbReference>